<dbReference type="CDD" id="cd01392">
    <property type="entry name" value="HTH_LacI"/>
    <property type="match status" value="1"/>
</dbReference>
<dbReference type="PANTHER" id="PTHR30146:SF109">
    <property type="entry name" value="HTH-TYPE TRANSCRIPTIONAL REGULATOR GALS"/>
    <property type="match status" value="1"/>
</dbReference>
<dbReference type="SMART" id="SM00354">
    <property type="entry name" value="HTH_LACI"/>
    <property type="match status" value="1"/>
</dbReference>
<dbReference type="CDD" id="cd06267">
    <property type="entry name" value="PBP1_LacI_sugar_binding-like"/>
    <property type="match status" value="1"/>
</dbReference>
<dbReference type="PROSITE" id="PS50932">
    <property type="entry name" value="HTH_LACI_2"/>
    <property type="match status" value="1"/>
</dbReference>
<name>A0A6C0GLV0_9BACT</name>
<reference evidence="5 6" key="1">
    <citation type="submission" date="2020-01" db="EMBL/GenBank/DDBJ databases">
        <authorList>
            <person name="Kim M.K."/>
        </authorList>
    </citation>
    <scope>NUCLEOTIDE SEQUENCE [LARGE SCALE GENOMIC DNA]</scope>
    <source>
        <strain evidence="5 6">172606-1</strain>
    </source>
</reference>
<keyword evidence="3" id="KW-0804">Transcription</keyword>
<dbReference type="Proteomes" id="UP000480178">
    <property type="component" value="Chromosome"/>
</dbReference>
<dbReference type="Pfam" id="PF00532">
    <property type="entry name" value="Peripla_BP_1"/>
    <property type="match status" value="1"/>
</dbReference>
<dbReference type="KEGG" id="rhoz:GXP67_21310"/>
<dbReference type="EMBL" id="CP048222">
    <property type="protein sequence ID" value="QHT69005.1"/>
    <property type="molecule type" value="Genomic_DNA"/>
</dbReference>
<evidence type="ECO:0000256" key="1">
    <source>
        <dbReference type="ARBA" id="ARBA00023015"/>
    </source>
</evidence>
<protein>
    <submittedName>
        <fullName evidence="5">LacI family transcriptional regulator</fullName>
    </submittedName>
</protein>
<dbReference type="InterPro" id="IPR001761">
    <property type="entry name" value="Peripla_BP/Lac1_sug-bd_dom"/>
</dbReference>
<evidence type="ECO:0000313" key="6">
    <source>
        <dbReference type="Proteomes" id="UP000480178"/>
    </source>
</evidence>
<keyword evidence="1" id="KW-0805">Transcription regulation</keyword>
<dbReference type="GO" id="GO:0000976">
    <property type="term" value="F:transcription cis-regulatory region binding"/>
    <property type="evidence" value="ECO:0007669"/>
    <property type="project" value="TreeGrafter"/>
</dbReference>
<dbReference type="RefSeq" id="WP_162445000.1">
    <property type="nucleotide sequence ID" value="NZ_CP048222.1"/>
</dbReference>
<dbReference type="InterPro" id="IPR028082">
    <property type="entry name" value="Peripla_BP_I"/>
</dbReference>
<proteinExistence type="predicted"/>
<gene>
    <name evidence="5" type="ORF">GXP67_21310</name>
</gene>
<evidence type="ECO:0000256" key="3">
    <source>
        <dbReference type="ARBA" id="ARBA00023163"/>
    </source>
</evidence>
<dbReference type="AlphaFoldDB" id="A0A6C0GLV0"/>
<dbReference type="Pfam" id="PF00356">
    <property type="entry name" value="LacI"/>
    <property type="match status" value="1"/>
</dbReference>
<keyword evidence="6" id="KW-1185">Reference proteome</keyword>
<organism evidence="5 6">
    <name type="scientific">Rhodocytophaga rosea</name>
    <dbReference type="NCBI Taxonomy" id="2704465"/>
    <lineage>
        <taxon>Bacteria</taxon>
        <taxon>Pseudomonadati</taxon>
        <taxon>Bacteroidota</taxon>
        <taxon>Cytophagia</taxon>
        <taxon>Cytophagales</taxon>
        <taxon>Rhodocytophagaceae</taxon>
        <taxon>Rhodocytophaga</taxon>
    </lineage>
</organism>
<dbReference type="InterPro" id="IPR010982">
    <property type="entry name" value="Lambda_DNA-bd_dom_sf"/>
</dbReference>
<evidence type="ECO:0000313" key="5">
    <source>
        <dbReference type="EMBL" id="QHT69005.1"/>
    </source>
</evidence>
<dbReference type="Gene3D" id="1.10.260.40">
    <property type="entry name" value="lambda repressor-like DNA-binding domains"/>
    <property type="match status" value="1"/>
</dbReference>
<dbReference type="SUPFAM" id="SSF53822">
    <property type="entry name" value="Periplasmic binding protein-like I"/>
    <property type="match status" value="1"/>
</dbReference>
<accession>A0A6C0GLV0</accession>
<dbReference type="Gene3D" id="3.40.50.2300">
    <property type="match status" value="2"/>
</dbReference>
<evidence type="ECO:0000259" key="4">
    <source>
        <dbReference type="PROSITE" id="PS50932"/>
    </source>
</evidence>
<dbReference type="InterPro" id="IPR000843">
    <property type="entry name" value="HTH_LacI"/>
</dbReference>
<sequence length="346" mass="38519">MKRHQTTIIDIAKELNLSKSTVSRALTGHSNVNPETRKAILDLAEKMDYQRNMLALSLVTSRSNTLGIVVPEFLTSFFPQVVIGAQEIASKAGYNVIVSHSNESYETEVANSKVMLANRVDGILVSVTKETRNFDHFKVFQRKGIPIVFFNRVCDEMSVPKVIVDDYEGAFRAVEHLIQTGKKRIAHLAGPDSLLISRKRLNGYLDALRKYNLPLIDELVISYDLTVEKAKIYVKHLLELPEPPDALFAINDPTAIEAMQVIKAKGLTMPEDIAVVGFSNDYASSLIEPGLTTVAQPIREIGKNAAQLLLDQMDREVSDWKAMTKILKTELIIRGSSSRNMPTSGH</sequence>
<keyword evidence="2" id="KW-0238">DNA-binding</keyword>
<dbReference type="PANTHER" id="PTHR30146">
    <property type="entry name" value="LACI-RELATED TRANSCRIPTIONAL REPRESSOR"/>
    <property type="match status" value="1"/>
</dbReference>
<dbReference type="GO" id="GO:0003700">
    <property type="term" value="F:DNA-binding transcription factor activity"/>
    <property type="evidence" value="ECO:0007669"/>
    <property type="project" value="TreeGrafter"/>
</dbReference>
<dbReference type="SUPFAM" id="SSF47413">
    <property type="entry name" value="lambda repressor-like DNA-binding domains"/>
    <property type="match status" value="1"/>
</dbReference>
<evidence type="ECO:0000256" key="2">
    <source>
        <dbReference type="ARBA" id="ARBA00023125"/>
    </source>
</evidence>
<feature type="domain" description="HTH lacI-type" evidence="4">
    <location>
        <begin position="6"/>
        <end position="60"/>
    </location>
</feature>